<organism evidence="1 2">
    <name type="scientific">Candidatus Adlerbacteria bacterium GW2011_GWC1_50_9</name>
    <dbReference type="NCBI Taxonomy" id="1618608"/>
    <lineage>
        <taxon>Bacteria</taxon>
        <taxon>Candidatus Adleribacteriota</taxon>
    </lineage>
</organism>
<dbReference type="InterPro" id="IPR003386">
    <property type="entry name" value="LACT/PDAT_acylTrfase"/>
</dbReference>
<name>A0A0G1YWE1_9BACT</name>
<reference evidence="1 2" key="1">
    <citation type="journal article" date="2015" name="Nature">
        <title>rRNA introns, odd ribosomes, and small enigmatic genomes across a large radiation of phyla.</title>
        <authorList>
            <person name="Brown C.T."/>
            <person name="Hug L.A."/>
            <person name="Thomas B.C."/>
            <person name="Sharon I."/>
            <person name="Castelle C.J."/>
            <person name="Singh A."/>
            <person name="Wilkins M.J."/>
            <person name="Williams K.H."/>
            <person name="Banfield J.F."/>
        </authorList>
    </citation>
    <scope>NUCLEOTIDE SEQUENCE [LARGE SCALE GENOMIC DNA]</scope>
</reference>
<dbReference type="Pfam" id="PF02450">
    <property type="entry name" value="LCAT"/>
    <property type="match status" value="1"/>
</dbReference>
<gene>
    <name evidence="1" type="ORF">UY61_C0060G0002</name>
</gene>
<comment type="caution">
    <text evidence="1">The sequence shown here is derived from an EMBL/GenBank/DDBJ whole genome shotgun (WGS) entry which is preliminary data.</text>
</comment>
<dbReference type="Proteomes" id="UP000034201">
    <property type="component" value="Unassembled WGS sequence"/>
</dbReference>
<sequence>MPIRRDVVDVSLSRMGLPHVGYANFSVGATGHTPQFQICEGECNSPPLPPACTENCYDNVLFLPGAQASRLYQRIHSVESRVWEPRFFQTTATALHMNPDGTSINSIYTKADAVMERVDLPVVGFDVYRTFIEQLDAMKNDGKITDYKVFPYDWRVSPEEVVNNGTMYDDGTHYLDQDLEDLAASSKTGKVMIVAHSNGGLVTKALMLKLQNEGKTSLVDKIIFAASPQLGTPKAVASMLHGDFQDIPPGLGGLMLSKSNARALAENMPDAYALLPSGAYFEKVADPVITLTDSPTLQSQAGISDPLIDDATDFSTFITGNNGGRSKPASSDTETPNVLSPALLAHAALVHRQLDNWTPPSGVEVFQIVGWGLDTPKGITYTEEPRIFCSGLSCASATTTRHVVEMTEDGDRTVVDASAAAFGNWPTFFIDLKTINDVEERKFNHANITETTSFQTLISLLVATSSIDVLPSYVTTVQPSSTSDEKRLRLRVLSPVSLDVYDSEGNHTGLAPNPIPGSDVLYKEENIPNSYYEEFGEGKYVGLPDGNYNIVMNGLETGTFTFETSEISGNIAINSIAYRDIPVTESTVATIIIDSDNLNGAALALDTNADGTLDIAIASSTASLNPVTYTGIILATIGGMDLGTSTKRQLTAKFTNLRNILLKAGRWDDADDDGKEVKNADKLVMRAHKKLDKIENFIEKGMRKPIPKKQRGERIYPPEAEALLNMVDTLKFLVQ</sequence>
<dbReference type="PANTHER" id="PTHR11440">
    <property type="entry name" value="LECITHIN-CHOLESTEROL ACYLTRANSFERASE-RELATED"/>
    <property type="match status" value="1"/>
</dbReference>
<evidence type="ECO:0000313" key="2">
    <source>
        <dbReference type="Proteomes" id="UP000034201"/>
    </source>
</evidence>
<evidence type="ECO:0000313" key="1">
    <source>
        <dbReference type="EMBL" id="KKW19317.1"/>
    </source>
</evidence>
<dbReference type="AlphaFoldDB" id="A0A0G1YWE1"/>
<dbReference type="GO" id="GO:0008374">
    <property type="term" value="F:O-acyltransferase activity"/>
    <property type="evidence" value="ECO:0007669"/>
    <property type="project" value="InterPro"/>
</dbReference>
<proteinExistence type="predicted"/>
<dbReference type="Gene3D" id="3.40.50.1820">
    <property type="entry name" value="alpha/beta hydrolase"/>
    <property type="match status" value="1"/>
</dbReference>
<accession>A0A0G1YWE1</accession>
<protein>
    <submittedName>
        <fullName evidence="1">Uncharacterized protein</fullName>
    </submittedName>
</protein>
<dbReference type="InterPro" id="IPR029058">
    <property type="entry name" value="AB_hydrolase_fold"/>
</dbReference>
<dbReference type="EMBL" id="LCQQ01000060">
    <property type="protein sequence ID" value="KKW19317.1"/>
    <property type="molecule type" value="Genomic_DNA"/>
</dbReference>
<dbReference type="GO" id="GO:0006629">
    <property type="term" value="P:lipid metabolic process"/>
    <property type="evidence" value="ECO:0007669"/>
    <property type="project" value="InterPro"/>
</dbReference>
<dbReference type="SUPFAM" id="SSF53474">
    <property type="entry name" value="alpha/beta-Hydrolases"/>
    <property type="match status" value="1"/>
</dbReference>